<gene>
    <name evidence="2" type="ORF">PV10_07647</name>
</gene>
<accession>A0A0D1WMT6</accession>
<reference evidence="2 3" key="1">
    <citation type="submission" date="2015-01" db="EMBL/GenBank/DDBJ databases">
        <title>The Genome Sequence of Exophiala mesophila CBS40295.</title>
        <authorList>
            <consortium name="The Broad Institute Genomics Platform"/>
            <person name="Cuomo C."/>
            <person name="de Hoog S."/>
            <person name="Gorbushina A."/>
            <person name="Stielow B."/>
            <person name="Teixiera M."/>
            <person name="Abouelleil A."/>
            <person name="Chapman S.B."/>
            <person name="Priest M."/>
            <person name="Young S.K."/>
            <person name="Wortman J."/>
            <person name="Nusbaum C."/>
            <person name="Birren B."/>
        </authorList>
    </citation>
    <scope>NUCLEOTIDE SEQUENCE [LARGE SCALE GENOMIC DNA]</scope>
    <source>
        <strain evidence="2 3">CBS 40295</strain>
    </source>
</reference>
<feature type="compositionally biased region" description="Basic and acidic residues" evidence="1">
    <location>
        <begin position="62"/>
        <end position="71"/>
    </location>
</feature>
<feature type="region of interest" description="Disordered" evidence="1">
    <location>
        <begin position="1"/>
        <end position="73"/>
    </location>
</feature>
<feature type="compositionally biased region" description="Polar residues" evidence="1">
    <location>
        <begin position="106"/>
        <end position="140"/>
    </location>
</feature>
<name>A0A0D1WMT6_EXOME</name>
<organism evidence="2 3">
    <name type="scientific">Exophiala mesophila</name>
    <name type="common">Black yeast-like fungus</name>
    <dbReference type="NCBI Taxonomy" id="212818"/>
    <lineage>
        <taxon>Eukaryota</taxon>
        <taxon>Fungi</taxon>
        <taxon>Dikarya</taxon>
        <taxon>Ascomycota</taxon>
        <taxon>Pezizomycotina</taxon>
        <taxon>Eurotiomycetes</taxon>
        <taxon>Chaetothyriomycetidae</taxon>
        <taxon>Chaetothyriales</taxon>
        <taxon>Herpotrichiellaceae</taxon>
        <taxon>Exophiala</taxon>
    </lineage>
</organism>
<dbReference type="VEuPathDB" id="FungiDB:PV10_07647"/>
<feature type="compositionally biased region" description="Polar residues" evidence="1">
    <location>
        <begin position="1"/>
        <end position="19"/>
    </location>
</feature>
<dbReference type="HOGENOM" id="CLU_1525158_0_0_1"/>
<dbReference type="EMBL" id="KN847524">
    <property type="protein sequence ID" value="KIV90335.1"/>
    <property type="molecule type" value="Genomic_DNA"/>
</dbReference>
<evidence type="ECO:0000256" key="1">
    <source>
        <dbReference type="SAM" id="MobiDB-lite"/>
    </source>
</evidence>
<feature type="region of interest" description="Disordered" evidence="1">
    <location>
        <begin position="92"/>
        <end position="176"/>
    </location>
</feature>
<keyword evidence="3" id="KW-1185">Reference proteome</keyword>
<dbReference type="AlphaFoldDB" id="A0A0D1WMT6"/>
<dbReference type="Proteomes" id="UP000054302">
    <property type="component" value="Unassembled WGS sequence"/>
</dbReference>
<evidence type="ECO:0000313" key="2">
    <source>
        <dbReference type="EMBL" id="KIV90335.1"/>
    </source>
</evidence>
<dbReference type="GeneID" id="27325492"/>
<feature type="compositionally biased region" description="Acidic residues" evidence="1">
    <location>
        <begin position="30"/>
        <end position="42"/>
    </location>
</feature>
<protein>
    <submittedName>
        <fullName evidence="2">Uncharacterized protein</fullName>
    </submittedName>
</protein>
<sequence>MPPTTSGSADSGLTSSQEGLVSKKRRRDEDDSDDSDSDESDTDMATFRDYCTVFEQTSSPPRDFDGVDKSRSPPVYRLRIYCDEVLLLKNGLGKYKTSPETERRQNTASYQSAVVESAHTPTKASKTSLGANLQADNQPNQDEEPAKDQEAKPKVVRFASVEMPEEERNEGLDEAK</sequence>
<proteinExistence type="predicted"/>
<feature type="compositionally biased region" description="Basic and acidic residues" evidence="1">
    <location>
        <begin position="144"/>
        <end position="153"/>
    </location>
</feature>
<evidence type="ECO:0000313" key="3">
    <source>
        <dbReference type="Proteomes" id="UP000054302"/>
    </source>
</evidence>
<dbReference type="RefSeq" id="XP_016221909.1">
    <property type="nucleotide sequence ID" value="XM_016372577.1"/>
</dbReference>